<proteinExistence type="predicted"/>
<dbReference type="EMBL" id="CP071091">
    <property type="protein sequence ID" value="QSQ12254.1"/>
    <property type="molecule type" value="Genomic_DNA"/>
</dbReference>
<dbReference type="RefSeq" id="WP_206713984.1">
    <property type="nucleotide sequence ID" value="NZ_CP071091.1"/>
</dbReference>
<evidence type="ECO:0000313" key="3">
    <source>
        <dbReference type="EMBL" id="QSQ12254.1"/>
    </source>
</evidence>
<evidence type="ECO:0000256" key="1">
    <source>
        <dbReference type="SAM" id="MobiDB-lite"/>
    </source>
</evidence>
<dbReference type="PANTHER" id="PTHR33627">
    <property type="entry name" value="TRANSPOSASE"/>
    <property type="match status" value="1"/>
</dbReference>
<name>A0ABX7N0L3_9BACT</name>
<evidence type="ECO:0000259" key="2">
    <source>
        <dbReference type="Pfam" id="PF13546"/>
    </source>
</evidence>
<dbReference type="Pfam" id="PF13546">
    <property type="entry name" value="DDE_5"/>
    <property type="match status" value="1"/>
</dbReference>
<feature type="region of interest" description="Disordered" evidence="1">
    <location>
        <begin position="413"/>
        <end position="442"/>
    </location>
</feature>
<organism evidence="3 4">
    <name type="scientific">Myxococcus landrumensis</name>
    <dbReference type="NCBI Taxonomy" id="2813577"/>
    <lineage>
        <taxon>Bacteria</taxon>
        <taxon>Pseudomonadati</taxon>
        <taxon>Myxococcota</taxon>
        <taxon>Myxococcia</taxon>
        <taxon>Myxococcales</taxon>
        <taxon>Cystobacterineae</taxon>
        <taxon>Myxococcaceae</taxon>
        <taxon>Myxococcus</taxon>
    </lineage>
</organism>
<dbReference type="Proteomes" id="UP000663090">
    <property type="component" value="Chromosome"/>
</dbReference>
<gene>
    <name evidence="3" type="ORF">JY572_28345</name>
</gene>
<dbReference type="SUPFAM" id="SSF53098">
    <property type="entry name" value="Ribonuclease H-like"/>
    <property type="match status" value="1"/>
</dbReference>
<dbReference type="PANTHER" id="PTHR33627:SF1">
    <property type="entry name" value="TRANSPOSASE"/>
    <property type="match status" value="1"/>
</dbReference>
<accession>A0ABX7N0L3</accession>
<feature type="domain" description="Transposase IS701-like DDE" evidence="2">
    <location>
        <begin position="17"/>
        <end position="290"/>
    </location>
</feature>
<protein>
    <submittedName>
        <fullName evidence="3">IS701 family transposase</fullName>
    </submittedName>
</protein>
<dbReference type="InterPro" id="IPR038721">
    <property type="entry name" value="IS701-like_DDE_dom"/>
</dbReference>
<evidence type="ECO:0000313" key="4">
    <source>
        <dbReference type="Proteomes" id="UP000663090"/>
    </source>
</evidence>
<sequence length="442" mass="49221">MQLKRLEGELASFLESMFSGLGRVERRRAMDWYVKGLLLEGESKSIEPMAGRLVEQPSEKEAMRQRLQQCIGGSSWADDEVMRRLALKLEADLPSIEALVLDDTGFPKKGKHSVGVARQYSGTLGRTDNCQVAVSLHLAGEKVSGCIGMRLYLPAEWMADSKRLSKAGVPEDVKFKTKRDIALGLIERALNWGVKRRLFLADCGYGNDIEFREELTRRGLPYIVGIRGDSVVWPPGFKLPPIPPKPAGMSGPARTRYRFGEAKPVAAQKLAADLPPAAWKSLSWGDGPKGRKRSRFAALRIRIGHGHSIGLAPGDEQWLLCEWPRREEGPTKFHLSTMPADTPLKQLVRLTKLRWRVERYYQELKAEVGLDHFEGRTWRGFHHHATLCAVAHGFLALRRALFPPEPSALDVADGAARASTHSAPSDWHLPALQQGHPLQSSA</sequence>
<dbReference type="NCBIfam" id="NF033540">
    <property type="entry name" value="transpos_IS701"/>
    <property type="match status" value="1"/>
</dbReference>
<dbReference type="InterPro" id="IPR039365">
    <property type="entry name" value="IS701-like"/>
</dbReference>
<dbReference type="InterPro" id="IPR012337">
    <property type="entry name" value="RNaseH-like_sf"/>
</dbReference>
<keyword evidence="4" id="KW-1185">Reference proteome</keyword>
<reference evidence="3 4" key="1">
    <citation type="submission" date="2021-02" db="EMBL/GenBank/DDBJ databases">
        <title>De Novo genome assembly of isolated myxobacteria.</title>
        <authorList>
            <person name="Stevens D.C."/>
        </authorList>
    </citation>
    <scope>NUCLEOTIDE SEQUENCE [LARGE SCALE GENOMIC DNA]</scope>
    <source>
        <strain evidence="3 4">SCHIC003</strain>
    </source>
</reference>